<sequence>MYSNRGLWECLGSGELMEYLVTPVWTGEEDPLDWTAVTGREEKPETPVTVSERPDPLDSL</sequence>
<accession>A0A7J5XJY5</accession>
<evidence type="ECO:0000313" key="3">
    <source>
        <dbReference type="Proteomes" id="UP000518266"/>
    </source>
</evidence>
<dbReference type="AlphaFoldDB" id="A0A7J5XJY5"/>
<evidence type="ECO:0000313" key="2">
    <source>
        <dbReference type="EMBL" id="KAF3837396.1"/>
    </source>
</evidence>
<comment type="caution">
    <text evidence="2">The sequence shown here is derived from an EMBL/GenBank/DDBJ whole genome shotgun (WGS) entry which is preliminary data.</text>
</comment>
<dbReference type="Proteomes" id="UP000518266">
    <property type="component" value="Unassembled WGS sequence"/>
</dbReference>
<dbReference type="EMBL" id="JAAKFY010000023">
    <property type="protein sequence ID" value="KAF3837396.1"/>
    <property type="molecule type" value="Genomic_DNA"/>
</dbReference>
<gene>
    <name evidence="2" type="ORF">F7725_004860</name>
</gene>
<protein>
    <submittedName>
        <fullName evidence="2">Uncharacterized protein</fullName>
    </submittedName>
</protein>
<organism evidence="2 3">
    <name type="scientific">Dissostichus mawsoni</name>
    <name type="common">Antarctic cod</name>
    <dbReference type="NCBI Taxonomy" id="36200"/>
    <lineage>
        <taxon>Eukaryota</taxon>
        <taxon>Metazoa</taxon>
        <taxon>Chordata</taxon>
        <taxon>Craniata</taxon>
        <taxon>Vertebrata</taxon>
        <taxon>Euteleostomi</taxon>
        <taxon>Actinopterygii</taxon>
        <taxon>Neopterygii</taxon>
        <taxon>Teleostei</taxon>
        <taxon>Neoteleostei</taxon>
        <taxon>Acanthomorphata</taxon>
        <taxon>Eupercaria</taxon>
        <taxon>Perciformes</taxon>
        <taxon>Notothenioidei</taxon>
        <taxon>Nototheniidae</taxon>
        <taxon>Dissostichus</taxon>
    </lineage>
</organism>
<reference evidence="2 3" key="1">
    <citation type="submission" date="2020-03" db="EMBL/GenBank/DDBJ databases">
        <title>Dissostichus mawsoni Genome sequencing and assembly.</title>
        <authorList>
            <person name="Park H."/>
        </authorList>
    </citation>
    <scope>NUCLEOTIDE SEQUENCE [LARGE SCALE GENOMIC DNA]</scope>
    <source>
        <strain evidence="2">DM0001</strain>
        <tissue evidence="2">Muscle</tissue>
    </source>
</reference>
<keyword evidence="3" id="KW-1185">Reference proteome</keyword>
<proteinExistence type="predicted"/>
<evidence type="ECO:0000256" key="1">
    <source>
        <dbReference type="SAM" id="MobiDB-lite"/>
    </source>
</evidence>
<name>A0A7J5XJY5_DISMA</name>
<feature type="region of interest" description="Disordered" evidence="1">
    <location>
        <begin position="37"/>
        <end position="60"/>
    </location>
</feature>